<keyword evidence="4" id="KW-0472">Membrane</keyword>
<dbReference type="InterPro" id="IPR011990">
    <property type="entry name" value="TPR-like_helical_dom_sf"/>
</dbReference>
<keyword evidence="8" id="KW-1185">Reference proteome</keyword>
<evidence type="ECO:0000313" key="5">
    <source>
        <dbReference type="EMBL" id="AJA53676.1"/>
    </source>
</evidence>
<dbReference type="KEGG" id="cpat:CLPA_c36320"/>
<keyword evidence="4" id="KW-0812">Transmembrane</keyword>
<dbReference type="KEGG" id="cpae:CPAST_c36320"/>
<evidence type="ECO:0000256" key="1">
    <source>
        <dbReference type="ARBA" id="ARBA00022737"/>
    </source>
</evidence>
<keyword evidence="4" id="KW-1133">Transmembrane helix</keyword>
<feature type="coiled-coil region" evidence="3">
    <location>
        <begin position="47"/>
        <end position="74"/>
    </location>
</feature>
<feature type="transmembrane region" description="Helical" evidence="4">
    <location>
        <begin position="7"/>
        <end position="27"/>
    </location>
</feature>
<dbReference type="PANTHER" id="PTHR44858">
    <property type="entry name" value="TETRATRICOPEPTIDE REPEAT PROTEIN 6"/>
    <property type="match status" value="1"/>
</dbReference>
<evidence type="ECO:0000256" key="4">
    <source>
        <dbReference type="SAM" id="Phobius"/>
    </source>
</evidence>
<reference evidence="5 8" key="1">
    <citation type="journal article" date="2015" name="Genome Announc.">
        <title>Complete Genome Sequence of the Nitrogen-Fixing and Solvent-Producing Clostridium pasteurianum DSM 525.</title>
        <authorList>
            <person name="Poehlein A."/>
            <person name="Grosse-Honebrink A."/>
            <person name="Zhang Y."/>
            <person name="Minton N.P."/>
            <person name="Daniel R."/>
        </authorList>
    </citation>
    <scope>NUCLEOTIDE SEQUENCE [LARGE SCALE GENOMIC DNA]</scope>
    <source>
        <strain evidence="5">DSM 525</strain>
        <strain evidence="8">DSM 525 / ATCC 6013</strain>
    </source>
</reference>
<dbReference type="GeneID" id="93075725"/>
<evidence type="ECO:0000313" key="7">
    <source>
        <dbReference type="Proteomes" id="UP000028042"/>
    </source>
</evidence>
<dbReference type="SUPFAM" id="SSF48452">
    <property type="entry name" value="TPR-like"/>
    <property type="match status" value="1"/>
</dbReference>
<keyword evidence="1" id="KW-0677">Repeat</keyword>
<organism evidence="5 8">
    <name type="scientific">Clostridium pasteurianum DSM 525 = ATCC 6013</name>
    <dbReference type="NCBI Taxonomy" id="1262449"/>
    <lineage>
        <taxon>Bacteria</taxon>
        <taxon>Bacillati</taxon>
        <taxon>Bacillota</taxon>
        <taxon>Clostridia</taxon>
        <taxon>Eubacteriales</taxon>
        <taxon>Clostridiaceae</taxon>
        <taxon>Clostridium</taxon>
    </lineage>
</organism>
<evidence type="ECO:0000313" key="6">
    <source>
        <dbReference type="EMBL" id="KRU14299.1"/>
    </source>
</evidence>
<evidence type="ECO:0000256" key="3">
    <source>
        <dbReference type="SAM" id="Coils"/>
    </source>
</evidence>
<dbReference type="EMBL" id="CP009268">
    <property type="protein sequence ID" value="AJA53676.1"/>
    <property type="molecule type" value="Genomic_DNA"/>
</dbReference>
<sequence>MYKNHKFKIKLIVLIVFCIIGIGILVYNGKINYKNKYIVNKNINSVREESKNKEDKNKKQLDAKRKELDDLCEQGYNDFEAKKYAEAIEKENQVLTQDPDNYRAYTIKGIAICYSKLTSENYKEGIKEIDKALEIKSDYGYALFNKALAFELYGYYDEALIWYDKDLAVENRVWSYYGKASIYGRRGDVTNTVKNLKIAIDMQNNIKDVAKEETDFDNVRDSYEFKQLVN</sequence>
<dbReference type="RefSeq" id="WP_003448052.1">
    <property type="nucleotide sequence ID" value="NZ_ANZB01000019.1"/>
</dbReference>
<keyword evidence="3" id="KW-0175">Coiled coil</keyword>
<accession>A0A0H3JAN0</accession>
<dbReference type="PATRIC" id="fig|1262449.3.peg.3927"/>
<dbReference type="Proteomes" id="UP000030905">
    <property type="component" value="Chromosome"/>
</dbReference>
<protein>
    <submittedName>
        <fullName evidence="5">TPR repeat-containing protein</fullName>
    </submittedName>
</protein>
<dbReference type="EMBL" id="JPGY02000001">
    <property type="protein sequence ID" value="KRU14299.1"/>
    <property type="molecule type" value="Genomic_DNA"/>
</dbReference>
<dbReference type="Gene3D" id="1.25.40.10">
    <property type="entry name" value="Tetratricopeptide repeat domain"/>
    <property type="match status" value="1"/>
</dbReference>
<dbReference type="Proteomes" id="UP000028042">
    <property type="component" value="Unassembled WGS sequence"/>
</dbReference>
<reference evidence="6 7" key="3">
    <citation type="journal article" name="Genome Announc.">
        <title>Improved Draft Genome Sequence of Clostridium pasteurianum Strain ATCC 6013 (DSM 525) Using a Hybrid Next-Generation Sequencing Approach.</title>
        <authorList>
            <person name="Pyne M.E."/>
            <person name="Utturkar S."/>
            <person name="Brown S.D."/>
            <person name="Moo-Young M."/>
            <person name="Chung D.A."/>
            <person name="Chou C.P."/>
        </authorList>
    </citation>
    <scope>NUCLEOTIDE SEQUENCE [LARGE SCALE GENOMIC DNA]</scope>
    <source>
        <strain evidence="6 7">ATCC 6013</strain>
    </source>
</reference>
<dbReference type="InterPro" id="IPR050498">
    <property type="entry name" value="Ycf3"/>
</dbReference>
<proteinExistence type="predicted"/>
<evidence type="ECO:0000313" key="8">
    <source>
        <dbReference type="Proteomes" id="UP000030905"/>
    </source>
</evidence>
<dbReference type="eggNOG" id="COG0457">
    <property type="taxonomic scope" value="Bacteria"/>
</dbReference>
<dbReference type="AlphaFoldDB" id="A0A0H3JAN0"/>
<gene>
    <name evidence="5" type="ORF">CLPA_c36320</name>
    <name evidence="6" type="ORF">CP6013_03557</name>
</gene>
<dbReference type="NCBIfam" id="NF047558">
    <property type="entry name" value="TPR_END_plus"/>
    <property type="match status" value="1"/>
</dbReference>
<name>A0A0H3JAN0_CLOPA</name>
<reference evidence="6" key="2">
    <citation type="submission" date="2015-10" db="EMBL/GenBank/DDBJ databases">
        <title>Improved Draft Genome Sequence of Clostridium pasteurianum Strain ATCC 6013 (DSM 525) Using a Hybrid Next-Generation Sequencing Approach.</title>
        <authorList>
            <person name="Pyne M.E."/>
            <person name="Utturkar S.M."/>
            <person name="Brown S.D."/>
            <person name="Moo-Young M."/>
            <person name="Chung D.A."/>
            <person name="Chou P.C."/>
        </authorList>
    </citation>
    <scope>NUCLEOTIDE SEQUENCE</scope>
    <source>
        <strain evidence="6">ATCC 6013</strain>
    </source>
</reference>
<dbReference type="PANTHER" id="PTHR44858:SF1">
    <property type="entry name" value="UDP-N-ACETYLGLUCOSAMINE--PEPTIDE N-ACETYLGLUCOSAMINYLTRANSFERASE SPINDLY-RELATED"/>
    <property type="match status" value="1"/>
</dbReference>
<keyword evidence="2" id="KW-0802">TPR repeat</keyword>
<evidence type="ECO:0000256" key="2">
    <source>
        <dbReference type="ARBA" id="ARBA00022803"/>
    </source>
</evidence>